<feature type="transmembrane region" description="Helical" evidence="1">
    <location>
        <begin position="358"/>
        <end position="377"/>
    </location>
</feature>
<feature type="domain" description="VanZ-like" evidence="2">
    <location>
        <begin position="25"/>
        <end position="136"/>
    </location>
</feature>
<gene>
    <name evidence="3" type="ORF">SAMN02745206_00934</name>
</gene>
<keyword evidence="1" id="KW-0472">Membrane</keyword>
<evidence type="ECO:0000259" key="2">
    <source>
        <dbReference type="Pfam" id="PF04892"/>
    </source>
</evidence>
<feature type="transmembrane region" description="Helical" evidence="1">
    <location>
        <begin position="59"/>
        <end position="77"/>
    </location>
</feature>
<protein>
    <submittedName>
        <fullName evidence="3">VanZ like family protein</fullName>
    </submittedName>
</protein>
<feature type="transmembrane region" description="Helical" evidence="1">
    <location>
        <begin position="238"/>
        <end position="259"/>
    </location>
</feature>
<keyword evidence="1" id="KW-1133">Transmembrane helix</keyword>
<evidence type="ECO:0000313" key="4">
    <source>
        <dbReference type="Proteomes" id="UP000184076"/>
    </source>
</evidence>
<dbReference type="InterPro" id="IPR006976">
    <property type="entry name" value="VanZ-like"/>
</dbReference>
<keyword evidence="1" id="KW-0812">Transmembrane</keyword>
<feature type="transmembrane region" description="Helical" evidence="1">
    <location>
        <begin position="296"/>
        <end position="319"/>
    </location>
</feature>
<dbReference type="AlphaFoldDB" id="A0A1M4WZ18"/>
<reference evidence="4" key="1">
    <citation type="submission" date="2016-11" db="EMBL/GenBank/DDBJ databases">
        <authorList>
            <person name="Varghese N."/>
            <person name="Submissions S."/>
        </authorList>
    </citation>
    <scope>NUCLEOTIDE SEQUENCE [LARGE SCALE GENOMIC DNA]</scope>
    <source>
        <strain evidence="4">DSM 9756</strain>
    </source>
</reference>
<dbReference type="Proteomes" id="UP000184076">
    <property type="component" value="Unassembled WGS sequence"/>
</dbReference>
<accession>A0A1M4WZ18</accession>
<name>A0A1M4WZ18_9BACT</name>
<feature type="transmembrane region" description="Helical" evidence="1">
    <location>
        <begin position="389"/>
        <end position="409"/>
    </location>
</feature>
<proteinExistence type="predicted"/>
<feature type="transmembrane region" description="Helical" evidence="1">
    <location>
        <begin position="421"/>
        <end position="442"/>
    </location>
</feature>
<feature type="transmembrane region" description="Helical" evidence="1">
    <location>
        <begin position="12"/>
        <end position="31"/>
    </location>
</feature>
<dbReference type="EMBL" id="FQVB01000008">
    <property type="protein sequence ID" value="SHE86303.1"/>
    <property type="molecule type" value="Genomic_DNA"/>
</dbReference>
<feature type="transmembrane region" description="Helical" evidence="1">
    <location>
        <begin position="121"/>
        <end position="138"/>
    </location>
</feature>
<evidence type="ECO:0000313" key="3">
    <source>
        <dbReference type="EMBL" id="SHE86303.1"/>
    </source>
</evidence>
<feature type="transmembrane region" description="Helical" evidence="1">
    <location>
        <begin position="158"/>
        <end position="176"/>
    </location>
</feature>
<dbReference type="Pfam" id="PF04892">
    <property type="entry name" value="VanZ"/>
    <property type="match status" value="2"/>
</dbReference>
<dbReference type="STRING" id="1121391.SAMN02745206_00934"/>
<dbReference type="PANTHER" id="PTHR28008">
    <property type="entry name" value="DOMAIN PROTEIN, PUTATIVE (AFU_ORTHOLOGUE AFUA_3G10980)-RELATED"/>
    <property type="match status" value="1"/>
</dbReference>
<feature type="transmembrane region" description="Helical" evidence="1">
    <location>
        <begin position="211"/>
        <end position="231"/>
    </location>
</feature>
<feature type="transmembrane region" description="Helical" evidence="1">
    <location>
        <begin position="89"/>
        <end position="109"/>
    </location>
</feature>
<feature type="transmembrane region" description="Helical" evidence="1">
    <location>
        <begin position="265"/>
        <end position="284"/>
    </location>
</feature>
<keyword evidence="4" id="KW-1185">Reference proteome</keyword>
<evidence type="ECO:0000256" key="1">
    <source>
        <dbReference type="SAM" id="Phobius"/>
    </source>
</evidence>
<sequence>MENRKNLRPYGWLFLASVLFVAYGSLVPLHFRPMGLEEAVSRVTSPSFWDFGIRSKSDWAANFLILVPTAFFALGFFRTRLGFLKDVGAALAALLACAVLSSLVEFLQFFFPPRVPSSSDLSAQVLGAVCGILLHRSMGARLDEWVSAFRSESRLERVARSMLVAYMWAYFLYQLMPLDLTLSPADLFRKWRDGRVHLIPWTFAYESAAEAVYQFATDVVLWAPVCALFLLGSRMSRAAAVGWTVALSTLLEGMQLLVFSRTTDTTDIVAAGVGAVIVAAVWRHRSAIAPEKRPGASFLWPVCLVGFLAWSLVVVWIFWYPFNFTRNAVEISARLHDFLRVPLITYFYRSELMGLTEILRRLLWFAPLGFFALGMLSPLDRWGNAWLKWALVVPLLAVAAFGVELGQVALPGKVADVSDAVLGTVGAVMGSLGGARIFPIILGSRTGSRP</sequence>
<dbReference type="RefSeq" id="WP_073037456.1">
    <property type="nucleotide sequence ID" value="NZ_FQVB01000008.1"/>
</dbReference>
<dbReference type="PANTHER" id="PTHR28008:SF1">
    <property type="entry name" value="DOMAIN PROTEIN, PUTATIVE (AFU_ORTHOLOGUE AFUA_3G10980)-RELATED"/>
    <property type="match status" value="1"/>
</dbReference>
<organism evidence="3 4">
    <name type="scientific">Desulfacinum infernum DSM 9756</name>
    <dbReference type="NCBI Taxonomy" id="1121391"/>
    <lineage>
        <taxon>Bacteria</taxon>
        <taxon>Pseudomonadati</taxon>
        <taxon>Thermodesulfobacteriota</taxon>
        <taxon>Syntrophobacteria</taxon>
        <taxon>Syntrophobacterales</taxon>
        <taxon>Syntrophobacteraceae</taxon>
        <taxon>Desulfacinum</taxon>
    </lineage>
</organism>
<feature type="domain" description="VanZ-like" evidence="2">
    <location>
        <begin position="307"/>
        <end position="432"/>
    </location>
</feature>